<dbReference type="Gene3D" id="3.30.930.10">
    <property type="entry name" value="Bira Bifunctional Protein, Domain 2"/>
    <property type="match status" value="1"/>
</dbReference>
<dbReference type="GO" id="GO:0140096">
    <property type="term" value="F:catalytic activity, acting on a protein"/>
    <property type="evidence" value="ECO:0007669"/>
    <property type="project" value="UniProtKB-ARBA"/>
</dbReference>
<proteinExistence type="predicted"/>
<evidence type="ECO:0000259" key="1">
    <source>
        <dbReference type="Pfam" id="PF00587"/>
    </source>
</evidence>
<dbReference type="EMBL" id="FORT01000028">
    <property type="protein sequence ID" value="SFK99841.1"/>
    <property type="molecule type" value="Genomic_DNA"/>
</dbReference>
<dbReference type="AlphaFoldDB" id="A0A1I4E6P2"/>
<dbReference type="GO" id="GO:0005524">
    <property type="term" value="F:ATP binding"/>
    <property type="evidence" value="ECO:0007669"/>
    <property type="project" value="InterPro"/>
</dbReference>
<evidence type="ECO:0000313" key="3">
    <source>
        <dbReference type="Proteomes" id="UP000198915"/>
    </source>
</evidence>
<name>A0A1I4E6P2_9BACL</name>
<evidence type="ECO:0000313" key="2">
    <source>
        <dbReference type="EMBL" id="SFK99841.1"/>
    </source>
</evidence>
<keyword evidence="2" id="KW-0436">Ligase</keyword>
<dbReference type="SUPFAM" id="SSF55681">
    <property type="entry name" value="Class II aaRS and biotin synthetases"/>
    <property type="match status" value="1"/>
</dbReference>
<dbReference type="InterPro" id="IPR045864">
    <property type="entry name" value="aa-tRNA-synth_II/BPL/LPL"/>
</dbReference>
<organism evidence="2 3">
    <name type="scientific">Brevibacillus centrosporus</name>
    <dbReference type="NCBI Taxonomy" id="54910"/>
    <lineage>
        <taxon>Bacteria</taxon>
        <taxon>Bacillati</taxon>
        <taxon>Bacillota</taxon>
        <taxon>Bacilli</taxon>
        <taxon>Bacillales</taxon>
        <taxon>Paenibacillaceae</taxon>
        <taxon>Brevibacillus</taxon>
    </lineage>
</organism>
<gene>
    <name evidence="2" type="ORF">SAMN05518846_12811</name>
</gene>
<dbReference type="InterPro" id="IPR002314">
    <property type="entry name" value="aa-tRNA-synt_IIb"/>
</dbReference>
<reference evidence="3" key="1">
    <citation type="submission" date="2016-10" db="EMBL/GenBank/DDBJ databases">
        <authorList>
            <person name="Varghese N."/>
            <person name="Submissions S."/>
        </authorList>
    </citation>
    <scope>NUCLEOTIDE SEQUENCE [LARGE SCALE GENOMIC DNA]</scope>
    <source>
        <strain evidence="3">OK042</strain>
    </source>
</reference>
<keyword evidence="2" id="KW-0030">Aminoacyl-tRNA synthetase</keyword>
<dbReference type="RefSeq" id="WP_092277260.1">
    <property type="nucleotide sequence ID" value="NZ_FORT01000028.1"/>
</dbReference>
<dbReference type="Pfam" id="PF00587">
    <property type="entry name" value="tRNA-synt_2b"/>
    <property type="match status" value="1"/>
</dbReference>
<keyword evidence="3" id="KW-1185">Reference proteome</keyword>
<accession>A0A1I4E6P2</accession>
<dbReference type="Proteomes" id="UP000198915">
    <property type="component" value="Unassembled WGS sequence"/>
</dbReference>
<dbReference type="GO" id="GO:0004812">
    <property type="term" value="F:aminoacyl-tRNA ligase activity"/>
    <property type="evidence" value="ECO:0007669"/>
    <property type="project" value="UniProtKB-KW"/>
</dbReference>
<dbReference type="STRING" id="1884381.SAMN05518846_12811"/>
<protein>
    <submittedName>
        <fullName evidence="2">tRNA synthetase class II core domain (G, H, P, S and T)</fullName>
    </submittedName>
</protein>
<dbReference type="GO" id="GO:0006418">
    <property type="term" value="P:tRNA aminoacylation for protein translation"/>
    <property type="evidence" value="ECO:0007669"/>
    <property type="project" value="InterPro"/>
</dbReference>
<feature type="domain" description="Aminoacyl-tRNA synthetase class II (G/ P/ S/T)" evidence="1">
    <location>
        <begin position="216"/>
        <end position="358"/>
    </location>
</feature>
<sequence>MKDTRSYVMDLSVPKDLKNENLKEFVERIAYLSEFIQHVSYEGSKNAIRVTMENLSDEVRKQFLDSYAQLTESVNHWRLLKDREFRSNIQQHSHLFSNEETEIAECLHYDETELKILELFDQKFVKIAKMFSAQQRGYPSTLSVSSMKKNRYYNNFPQNVFSVSEIPHNYKLIEDIRGDVMNIEFNHFQSSGMFLQPCICYHCYEEWENKQLTESVLTAEGQCFRHEVSWKINQFRKSEFKMREIVFIGSEQKVISLREEILNETWEFFNKIGFVGKVINSRDPFFFYNDMKKGTFQMLSNAKYELLAMSNKEPINIASFNYCNDLLCKNYNISNNHGEYLHSGCVAFGIDRWMRVFINLYGKDPTHWPPIENLI</sequence>
<dbReference type="GO" id="GO:0016740">
    <property type="term" value="F:transferase activity"/>
    <property type="evidence" value="ECO:0007669"/>
    <property type="project" value="UniProtKB-ARBA"/>
</dbReference>